<comment type="caution">
    <text evidence="1">The sequence shown here is derived from an EMBL/GenBank/DDBJ whole genome shotgun (WGS) entry which is preliminary data.</text>
</comment>
<evidence type="ECO:0000313" key="2">
    <source>
        <dbReference type="Proteomes" id="UP000321046"/>
    </source>
</evidence>
<evidence type="ECO:0008006" key="3">
    <source>
        <dbReference type="Google" id="ProtNLM"/>
    </source>
</evidence>
<organism evidence="1 2">
    <name type="scientific">Lujinxingia vulgaris</name>
    <dbReference type="NCBI Taxonomy" id="2600176"/>
    <lineage>
        <taxon>Bacteria</taxon>
        <taxon>Deltaproteobacteria</taxon>
        <taxon>Bradymonadales</taxon>
        <taxon>Lujinxingiaceae</taxon>
        <taxon>Lujinxingia</taxon>
    </lineage>
</organism>
<dbReference type="Gene3D" id="1.25.10.10">
    <property type="entry name" value="Leucine-rich Repeat Variant"/>
    <property type="match status" value="1"/>
</dbReference>
<dbReference type="EMBL" id="VOSL01000025">
    <property type="protein sequence ID" value="TXD39783.1"/>
    <property type="molecule type" value="Genomic_DNA"/>
</dbReference>
<name>A0A5C6XCN9_9DELT</name>
<dbReference type="Proteomes" id="UP000321046">
    <property type="component" value="Unassembled WGS sequence"/>
</dbReference>
<evidence type="ECO:0000313" key="1">
    <source>
        <dbReference type="EMBL" id="TXD39783.1"/>
    </source>
</evidence>
<dbReference type="InterPro" id="IPR016024">
    <property type="entry name" value="ARM-type_fold"/>
</dbReference>
<gene>
    <name evidence="1" type="ORF">FRC96_05795</name>
</gene>
<dbReference type="RefSeq" id="WP_146973562.1">
    <property type="nucleotide sequence ID" value="NZ_VOSL01000025.1"/>
</dbReference>
<dbReference type="AlphaFoldDB" id="A0A5C6XCN9"/>
<dbReference type="InterPro" id="IPR011989">
    <property type="entry name" value="ARM-like"/>
</dbReference>
<dbReference type="OrthoDB" id="5510862at2"/>
<accession>A0A5C6XCN9</accession>
<proteinExistence type="predicted"/>
<sequence length="188" mass="21396">MTRLPEKIQHLFDARASDDRTEAYDALVTLFAITEAPVPWAYDVWDEFVEQLDHRDGPVRAFAAQLLARLALSDPEERILRDFPRLQALLYDERTVTARHTLQSIWRVGLAGDAQRERVMQALKTRFEDCTDLKHASMVRYDIIIALAALVQATESAPVQELAESLIASVDDPGLTKKLRAAWRKALR</sequence>
<dbReference type="SUPFAM" id="SSF48371">
    <property type="entry name" value="ARM repeat"/>
    <property type="match status" value="1"/>
</dbReference>
<protein>
    <recommendedName>
        <fullName evidence="3">HEAT repeat domain-containing protein</fullName>
    </recommendedName>
</protein>
<reference evidence="1 2" key="1">
    <citation type="submission" date="2019-08" db="EMBL/GenBank/DDBJ databases">
        <title>Bradymonadales sp. TMQ2.</title>
        <authorList>
            <person name="Liang Q."/>
        </authorList>
    </citation>
    <scope>NUCLEOTIDE SEQUENCE [LARGE SCALE GENOMIC DNA]</scope>
    <source>
        <strain evidence="1 2">TMQ2</strain>
    </source>
</reference>